<dbReference type="AlphaFoldDB" id="A0A316HVJ8"/>
<feature type="transmembrane region" description="Helical" evidence="1">
    <location>
        <begin position="6"/>
        <end position="25"/>
    </location>
</feature>
<keyword evidence="1" id="KW-0472">Membrane</keyword>
<gene>
    <name evidence="2" type="ORF">C8D88_10680</name>
</gene>
<name>A0A316HVJ8_9PSEU</name>
<accession>A0A316HVJ8</accession>
<keyword evidence="1" id="KW-1133">Transmembrane helix</keyword>
<dbReference type="Proteomes" id="UP000246005">
    <property type="component" value="Unassembled WGS sequence"/>
</dbReference>
<protein>
    <recommendedName>
        <fullName evidence="4">DUF1295 domain-containing protein</fullName>
    </recommendedName>
</protein>
<evidence type="ECO:0000313" key="3">
    <source>
        <dbReference type="Proteomes" id="UP000246005"/>
    </source>
</evidence>
<feature type="transmembrane region" description="Helical" evidence="1">
    <location>
        <begin position="59"/>
        <end position="75"/>
    </location>
</feature>
<evidence type="ECO:0008006" key="4">
    <source>
        <dbReference type="Google" id="ProtNLM"/>
    </source>
</evidence>
<dbReference type="EMBL" id="QGHB01000006">
    <property type="protein sequence ID" value="PWK85452.1"/>
    <property type="molecule type" value="Genomic_DNA"/>
</dbReference>
<feature type="transmembrane region" description="Helical" evidence="1">
    <location>
        <begin position="110"/>
        <end position="131"/>
    </location>
</feature>
<reference evidence="2 3" key="1">
    <citation type="submission" date="2018-05" db="EMBL/GenBank/DDBJ databases">
        <title>Genomic Encyclopedia of Type Strains, Phase IV (KMG-IV): sequencing the most valuable type-strain genomes for metagenomic binning, comparative biology and taxonomic classification.</title>
        <authorList>
            <person name="Goeker M."/>
        </authorList>
    </citation>
    <scope>NUCLEOTIDE SEQUENCE [LARGE SCALE GENOMIC DNA]</scope>
    <source>
        <strain evidence="2 3">DSM 45480</strain>
    </source>
</reference>
<evidence type="ECO:0000256" key="1">
    <source>
        <dbReference type="SAM" id="Phobius"/>
    </source>
</evidence>
<feature type="transmembrane region" description="Helical" evidence="1">
    <location>
        <begin position="34"/>
        <end position="53"/>
    </location>
</feature>
<keyword evidence="1" id="KW-0812">Transmembrane</keyword>
<organism evidence="2 3">
    <name type="scientific">Lentzea atacamensis</name>
    <dbReference type="NCBI Taxonomy" id="531938"/>
    <lineage>
        <taxon>Bacteria</taxon>
        <taxon>Bacillati</taxon>
        <taxon>Actinomycetota</taxon>
        <taxon>Actinomycetes</taxon>
        <taxon>Pseudonocardiales</taxon>
        <taxon>Pseudonocardiaceae</taxon>
        <taxon>Lentzea</taxon>
    </lineage>
</organism>
<comment type="caution">
    <text evidence="2">The sequence shown here is derived from an EMBL/GenBank/DDBJ whole genome shotgun (WGS) entry which is preliminary data.</text>
</comment>
<dbReference type="RefSeq" id="WP_109638070.1">
    <property type="nucleotide sequence ID" value="NZ_QGHB01000006.1"/>
</dbReference>
<sequence>MTATIALVGWILNIVVGLVLLAQLLRARRQIPALAYYHLVTAFVGLGIWIAFMAAGSPVLAWAGFAVLTLHNTFGDKLMVKGWRKRHPGATGNAYLQAAKYTAKRPLTMAHAMLAPVAWFPALAAAVISSWGA</sequence>
<proteinExistence type="predicted"/>
<evidence type="ECO:0000313" key="2">
    <source>
        <dbReference type="EMBL" id="PWK85452.1"/>
    </source>
</evidence>